<comment type="similarity">
    <text evidence="2">Belongs to the dynein intermediate chain family.</text>
</comment>
<keyword evidence="6" id="KW-0677">Repeat</keyword>
<dbReference type="GO" id="GO:0036158">
    <property type="term" value="P:outer dynein arm assembly"/>
    <property type="evidence" value="ECO:0007669"/>
    <property type="project" value="TreeGrafter"/>
</dbReference>
<dbReference type="SUPFAM" id="SSF50978">
    <property type="entry name" value="WD40 repeat-like"/>
    <property type="match status" value="1"/>
</dbReference>
<dbReference type="EMBL" id="CDMY01000366">
    <property type="protein sequence ID" value="CEM06375.1"/>
    <property type="molecule type" value="Genomic_DNA"/>
</dbReference>
<dbReference type="AlphaFoldDB" id="A0A0G4F2F8"/>
<evidence type="ECO:0000256" key="8">
    <source>
        <dbReference type="ARBA" id="ARBA00023069"/>
    </source>
</evidence>
<accession>A0A0G4F2F8</accession>
<evidence type="ECO:0000256" key="2">
    <source>
        <dbReference type="ARBA" id="ARBA00011059"/>
    </source>
</evidence>
<evidence type="ECO:0000256" key="4">
    <source>
        <dbReference type="ARBA" id="ARBA00022574"/>
    </source>
</evidence>
<keyword evidence="3" id="KW-0963">Cytoplasm</keyword>
<proteinExistence type="inferred from homology"/>
<evidence type="ECO:0000256" key="5">
    <source>
        <dbReference type="ARBA" id="ARBA00022701"/>
    </source>
</evidence>
<reference evidence="13 14" key="1">
    <citation type="submission" date="2014-11" db="EMBL/GenBank/DDBJ databases">
        <authorList>
            <person name="Zhu J."/>
            <person name="Qi W."/>
            <person name="Song R."/>
        </authorList>
    </citation>
    <scope>NUCLEOTIDE SEQUENCE [LARGE SCALE GENOMIC DNA]</scope>
</reference>
<dbReference type="OrthoDB" id="366230at2759"/>
<dbReference type="InterPro" id="IPR036322">
    <property type="entry name" value="WD40_repeat_dom_sf"/>
</dbReference>
<protein>
    <recommendedName>
        <fullName evidence="15">Dynein intermediate chain</fullName>
    </recommendedName>
</protein>
<dbReference type="InterPro" id="IPR015943">
    <property type="entry name" value="WD40/YVTN_repeat-like_dom_sf"/>
</dbReference>
<dbReference type="GO" id="GO:0045503">
    <property type="term" value="F:dynein light chain binding"/>
    <property type="evidence" value="ECO:0007669"/>
    <property type="project" value="TreeGrafter"/>
</dbReference>
<keyword evidence="4" id="KW-0853">WD repeat</keyword>
<dbReference type="GO" id="GO:0045504">
    <property type="term" value="F:dynein heavy chain binding"/>
    <property type="evidence" value="ECO:0007669"/>
    <property type="project" value="TreeGrafter"/>
</dbReference>
<dbReference type="InParanoid" id="A0A0G4F2F8"/>
<dbReference type="InterPro" id="IPR050687">
    <property type="entry name" value="Dynein_IC"/>
</dbReference>
<evidence type="ECO:0000256" key="6">
    <source>
        <dbReference type="ARBA" id="ARBA00022737"/>
    </source>
</evidence>
<dbReference type="FunCoup" id="A0A0G4F2F8">
    <property type="interactions" value="1"/>
</dbReference>
<organism evidence="13 14">
    <name type="scientific">Vitrella brassicaformis (strain CCMP3155)</name>
    <dbReference type="NCBI Taxonomy" id="1169540"/>
    <lineage>
        <taxon>Eukaryota</taxon>
        <taxon>Sar</taxon>
        <taxon>Alveolata</taxon>
        <taxon>Colpodellida</taxon>
        <taxon>Vitrellaceae</taxon>
        <taxon>Vitrella</taxon>
    </lineage>
</organism>
<evidence type="ECO:0000256" key="3">
    <source>
        <dbReference type="ARBA" id="ARBA00022490"/>
    </source>
</evidence>
<feature type="compositionally biased region" description="Basic and acidic residues" evidence="12">
    <location>
        <begin position="503"/>
        <end position="527"/>
    </location>
</feature>
<dbReference type="InterPro" id="IPR001680">
    <property type="entry name" value="WD40_rpt"/>
</dbReference>
<evidence type="ECO:0000256" key="7">
    <source>
        <dbReference type="ARBA" id="ARBA00023017"/>
    </source>
</evidence>
<comment type="subcellular location">
    <subcellularLocation>
        <location evidence="1">Cytoplasm</location>
        <location evidence="1">Cytoskeleton</location>
        <location evidence="1">Cilium axoneme</location>
    </subcellularLocation>
</comment>
<dbReference type="PANTHER" id="PTHR12442">
    <property type="entry name" value="DYNEIN INTERMEDIATE CHAIN"/>
    <property type="match status" value="1"/>
</dbReference>
<evidence type="ECO:0000256" key="1">
    <source>
        <dbReference type="ARBA" id="ARBA00004430"/>
    </source>
</evidence>
<feature type="region of interest" description="Disordered" evidence="12">
    <location>
        <begin position="557"/>
        <end position="636"/>
    </location>
</feature>
<dbReference type="GO" id="GO:0005874">
    <property type="term" value="C:microtubule"/>
    <property type="evidence" value="ECO:0007669"/>
    <property type="project" value="UniProtKB-KW"/>
</dbReference>
<dbReference type="Proteomes" id="UP000041254">
    <property type="component" value="Unassembled WGS sequence"/>
</dbReference>
<evidence type="ECO:0000256" key="12">
    <source>
        <dbReference type="SAM" id="MobiDB-lite"/>
    </source>
</evidence>
<gene>
    <name evidence="13" type="ORF">Vbra_5601</name>
</gene>
<evidence type="ECO:0000256" key="9">
    <source>
        <dbReference type="ARBA" id="ARBA00023175"/>
    </source>
</evidence>
<dbReference type="SMART" id="SM00320">
    <property type="entry name" value="WD40"/>
    <property type="match status" value="5"/>
</dbReference>
<keyword evidence="10" id="KW-0206">Cytoskeleton</keyword>
<feature type="region of interest" description="Disordered" evidence="12">
    <location>
        <begin position="502"/>
        <end position="543"/>
    </location>
</feature>
<evidence type="ECO:0000313" key="13">
    <source>
        <dbReference type="EMBL" id="CEM06375.1"/>
    </source>
</evidence>
<dbReference type="OMA" id="WDFFYRQ"/>
<evidence type="ECO:0000313" key="14">
    <source>
        <dbReference type="Proteomes" id="UP000041254"/>
    </source>
</evidence>
<evidence type="ECO:0008006" key="15">
    <source>
        <dbReference type="Google" id="ProtNLM"/>
    </source>
</evidence>
<dbReference type="GO" id="GO:0036157">
    <property type="term" value="C:outer dynein arm"/>
    <property type="evidence" value="ECO:0007669"/>
    <property type="project" value="TreeGrafter"/>
</dbReference>
<keyword evidence="9" id="KW-0505">Motor protein</keyword>
<dbReference type="Gene3D" id="2.130.10.10">
    <property type="entry name" value="YVTN repeat-like/Quinoprotein amine dehydrogenase"/>
    <property type="match status" value="2"/>
</dbReference>
<dbReference type="PANTHER" id="PTHR12442:SF7">
    <property type="entry name" value="DYNEIN AXONEMAL INTERMEDIATE CHAIN 2"/>
    <property type="match status" value="1"/>
</dbReference>
<keyword evidence="8" id="KW-0969">Cilium</keyword>
<dbReference type="VEuPathDB" id="CryptoDB:Vbra_5601"/>
<dbReference type="STRING" id="1169540.A0A0G4F2F8"/>
<keyword evidence="14" id="KW-1185">Reference proteome</keyword>
<keyword evidence="7" id="KW-0243">Dynein</keyword>
<evidence type="ECO:0000256" key="10">
    <source>
        <dbReference type="ARBA" id="ARBA00023212"/>
    </source>
</evidence>
<evidence type="ECO:0000256" key="11">
    <source>
        <dbReference type="ARBA" id="ARBA00023273"/>
    </source>
</evidence>
<name>A0A0G4F2F8_VITBC</name>
<dbReference type="PhylomeDB" id="A0A0G4F2F8"/>
<keyword evidence="5" id="KW-0493">Microtubule</keyword>
<sequence length="636" mass="70512">MNEYYYMYTKLRKEFGRHCYFEDSDPKMLGVVDAQPGLRDGFVPQNPRHFVADNIPQFSEHAVNTERVSVASKGMKHVEGGWPKEVDATEHQETSKWRKRLDKDPGFATAVKHLCADATKYLEQNNTIDIFEEYFEGETVQHSTENLSTKTLMLFKDEVEGVRRTATKICWHPEGPSKLAAAYSIMRFQKIPDPMPSMAFVWDTSNPNLPIAELASPSPVVTLQYNQKNTDVIVGGCYNGLIQLWDVRKGSQPVESSAIETSHYDPVYEICWLQSKTNSECVSVSTDGRVLWWDVRNMAEPIDTCELTDANKDDPKLLGGVSLEWALEAGPGKFLIGTEQGVVLSLNKKPKKAVEIQTRFGMESGRHYGPIYAVKRNPAQPKFFLTVGDWCTKIWNEDQKTPIMSTQYHSSSLMTGQWSPTRPGVFLVGRQDGYLDFWDFFYRQNEIAFQHKVGEAALWSIAIQNQGQLVAVGDTDGAVTLLELCEPLVVPTSAEKTVIQQMFDRESRREKNLETAKKQAEGKKAQREGSPSPSGPPPRKAEEAAQFEEKFFTEVGISPAAGGGAGAAAPVMTNGEPSHEQENGVPDAAEAVVNGVPTENRVPEAENGVAENGPVADGEPAVDGEGEGEARRPSNN</sequence>
<keyword evidence="11" id="KW-0966">Cell projection</keyword>
<dbReference type="GO" id="GO:0003341">
    <property type="term" value="P:cilium movement"/>
    <property type="evidence" value="ECO:0007669"/>
    <property type="project" value="TreeGrafter"/>
</dbReference>